<keyword evidence="1" id="KW-1133">Transmembrane helix</keyword>
<name>Q1Z8L1_9GAMM</name>
<dbReference type="AlphaFoldDB" id="Q1Z8L1"/>
<comment type="caution">
    <text evidence="2">The sequence shown here is derived from an EMBL/GenBank/DDBJ whole genome shotgun (WGS) entry which is preliminary data.</text>
</comment>
<feature type="transmembrane region" description="Helical" evidence="1">
    <location>
        <begin position="84"/>
        <end position="104"/>
    </location>
</feature>
<dbReference type="HOGENOM" id="CLU_141622_0_0_6"/>
<evidence type="ECO:0000313" key="3">
    <source>
        <dbReference type="Proteomes" id="UP000003789"/>
    </source>
</evidence>
<keyword evidence="1" id="KW-0812">Transmembrane</keyword>
<reference evidence="2 3" key="1">
    <citation type="submission" date="2006-03" db="EMBL/GenBank/DDBJ databases">
        <authorList>
            <person name="Bartlett D.H."/>
            <person name="Valle G."/>
            <person name="Lauro F.M."/>
            <person name="Vezzi A."/>
            <person name="Simonato F."/>
            <person name="Eloe E."/>
            <person name="Vitulo N."/>
            <person name="Stratton T.K."/>
            <person name="D'angelo M."/>
            <person name="Ferriera S."/>
            <person name="Johnson J."/>
            <person name="Kravitz S."/>
            <person name="Beeson K."/>
            <person name="Sutton G."/>
            <person name="Rogers Y."/>
            <person name="Friedman R."/>
            <person name="Frazier M."/>
            <person name="Venter J.C."/>
        </authorList>
    </citation>
    <scope>NUCLEOTIDE SEQUENCE [LARGE SCALE GENOMIC DNA]</scope>
    <source>
        <strain evidence="2 3">3TCK</strain>
    </source>
</reference>
<keyword evidence="1" id="KW-0472">Membrane</keyword>
<gene>
    <name evidence="2" type="ORF">P3TCK_21475</name>
</gene>
<evidence type="ECO:0000313" key="2">
    <source>
        <dbReference type="EMBL" id="EAS45097.1"/>
    </source>
</evidence>
<proteinExistence type="predicted"/>
<dbReference type="Proteomes" id="UP000003789">
    <property type="component" value="Unassembled WGS sequence"/>
</dbReference>
<protein>
    <submittedName>
        <fullName evidence="2">Uncharacterized protein</fullName>
    </submittedName>
</protein>
<feature type="transmembrane region" description="Helical" evidence="1">
    <location>
        <begin position="116"/>
        <end position="135"/>
    </location>
</feature>
<accession>Q1Z8L1</accession>
<evidence type="ECO:0000256" key="1">
    <source>
        <dbReference type="SAM" id="Phobius"/>
    </source>
</evidence>
<feature type="transmembrane region" description="Helical" evidence="1">
    <location>
        <begin position="52"/>
        <end position="72"/>
    </location>
</feature>
<organism evidence="2 3">
    <name type="scientific">Photobacterium profundum 3TCK</name>
    <dbReference type="NCBI Taxonomy" id="314280"/>
    <lineage>
        <taxon>Bacteria</taxon>
        <taxon>Pseudomonadati</taxon>
        <taxon>Pseudomonadota</taxon>
        <taxon>Gammaproteobacteria</taxon>
        <taxon>Vibrionales</taxon>
        <taxon>Vibrionaceae</taxon>
        <taxon>Photobacterium</taxon>
    </lineage>
</organism>
<sequence>MRCLGYKNTHTTSADTQNRSPITLRNAMSCANPFTGQEGHMFKDKFCKWPKLLRFLVFISLIPPLSIFYLVYSNLAPAYLLNETLTIVGAFNLLLLAWGLLLKIRAKKYWYRNYHIGKTMVLALIPILACGYLLATDQNAPRVAQQVKTQYVEISIN</sequence>
<dbReference type="EMBL" id="AAPH01000002">
    <property type="protein sequence ID" value="EAS45097.1"/>
    <property type="molecule type" value="Genomic_DNA"/>
</dbReference>